<dbReference type="Proteomes" id="UP000241462">
    <property type="component" value="Unassembled WGS sequence"/>
</dbReference>
<dbReference type="AlphaFoldDB" id="A0A2T2ZSG0"/>
<organism evidence="2 3">
    <name type="scientific">Coniella lustricola</name>
    <dbReference type="NCBI Taxonomy" id="2025994"/>
    <lineage>
        <taxon>Eukaryota</taxon>
        <taxon>Fungi</taxon>
        <taxon>Dikarya</taxon>
        <taxon>Ascomycota</taxon>
        <taxon>Pezizomycotina</taxon>
        <taxon>Sordariomycetes</taxon>
        <taxon>Sordariomycetidae</taxon>
        <taxon>Diaporthales</taxon>
        <taxon>Schizoparmaceae</taxon>
        <taxon>Coniella</taxon>
    </lineage>
</organism>
<name>A0A2T2ZSG0_9PEZI</name>
<keyword evidence="1" id="KW-0472">Membrane</keyword>
<proteinExistence type="predicted"/>
<feature type="transmembrane region" description="Helical" evidence="1">
    <location>
        <begin position="129"/>
        <end position="150"/>
    </location>
</feature>
<sequence length="285" mass="31123">MTQTIIKAATQVARSASMLINRRCGLFPSVYQAQSLFQPTYTQCRPRIHTLLPHIMIRALLEDQATGRKVSKPSMRTKQAVQPLKQGALAGWLACLLVFPALSCPPPVASSGIPHRGSTQQYFAAARKFLQWVCVSLFSIVLMSLGFPIGHEIIVHGISRTSLDVRCGKTRPVWISNGQGGAVIRMNGCMWIWSTLCEGGFVILSWGLPCLFLKLCVCFVSQTNVLAGQSQNPQVELGMLCLVSSSSLCSDATCPVVTDCQSRGTCLCFKHTVLTPLPYVGQYMP</sequence>
<dbReference type="InParanoid" id="A0A2T2ZSG0"/>
<keyword evidence="3" id="KW-1185">Reference proteome</keyword>
<evidence type="ECO:0000313" key="3">
    <source>
        <dbReference type="Proteomes" id="UP000241462"/>
    </source>
</evidence>
<evidence type="ECO:0000256" key="1">
    <source>
        <dbReference type="SAM" id="Phobius"/>
    </source>
</evidence>
<dbReference type="EMBL" id="KZ678795">
    <property type="protein sequence ID" value="PSR75138.1"/>
    <property type="molecule type" value="Genomic_DNA"/>
</dbReference>
<keyword evidence="1" id="KW-1133">Transmembrane helix</keyword>
<evidence type="ECO:0000313" key="2">
    <source>
        <dbReference type="EMBL" id="PSR75138.1"/>
    </source>
</evidence>
<accession>A0A2T2ZSG0</accession>
<reference evidence="2 3" key="1">
    <citation type="journal article" date="2018" name="Mycol. Prog.">
        <title>Coniella lustricola, a new species from submerged detritus.</title>
        <authorList>
            <person name="Raudabaugh D.B."/>
            <person name="Iturriaga T."/>
            <person name="Carver A."/>
            <person name="Mondo S."/>
            <person name="Pangilinan J."/>
            <person name="Lipzen A."/>
            <person name="He G."/>
            <person name="Amirebrahimi M."/>
            <person name="Grigoriev I.V."/>
            <person name="Miller A.N."/>
        </authorList>
    </citation>
    <scope>NUCLEOTIDE SEQUENCE [LARGE SCALE GENOMIC DNA]</scope>
    <source>
        <strain evidence="2 3">B22-T-1</strain>
    </source>
</reference>
<keyword evidence="1" id="KW-0812">Transmembrane</keyword>
<gene>
    <name evidence="2" type="ORF">BD289DRAFT_202631</name>
</gene>
<protein>
    <submittedName>
        <fullName evidence="2">Uncharacterized protein</fullName>
    </submittedName>
</protein>